<dbReference type="Proteomes" id="UP000018731">
    <property type="component" value="Unassembled WGS sequence"/>
</dbReference>
<dbReference type="InterPro" id="IPR009362">
    <property type="entry name" value="YhcG_C"/>
</dbReference>
<organism evidence="3 4">
    <name type="scientific">Helicobacter macacae MIT 99-5501</name>
    <dbReference type="NCBI Taxonomy" id="1357400"/>
    <lineage>
        <taxon>Bacteria</taxon>
        <taxon>Pseudomonadati</taxon>
        <taxon>Campylobacterota</taxon>
        <taxon>Epsilonproteobacteria</taxon>
        <taxon>Campylobacterales</taxon>
        <taxon>Helicobacteraceae</taxon>
        <taxon>Helicobacter</taxon>
    </lineage>
</organism>
<evidence type="ECO:0000313" key="3">
    <source>
        <dbReference type="EMBL" id="ETD25001.1"/>
    </source>
</evidence>
<evidence type="ECO:0000313" key="4">
    <source>
        <dbReference type="Proteomes" id="UP000018731"/>
    </source>
</evidence>
<name>V8CE60_9HELI</name>
<dbReference type="eggNOG" id="COG4804">
    <property type="taxonomic scope" value="Bacteria"/>
</dbReference>
<keyword evidence="4" id="KW-1185">Reference proteome</keyword>
<dbReference type="HOGENOM" id="CLU_046640_0_1_7"/>
<dbReference type="PANTHER" id="PTHR30547">
    <property type="entry name" value="UNCHARACTERIZED PROTEIN YHCG-RELATED"/>
    <property type="match status" value="1"/>
</dbReference>
<dbReference type="InterPro" id="IPR041527">
    <property type="entry name" value="YhcG_N"/>
</dbReference>
<dbReference type="PATRIC" id="fig|1357400.3.peg.459"/>
<feature type="domain" description="YhcG PDDEXK nuclease" evidence="1">
    <location>
        <begin position="176"/>
        <end position="328"/>
    </location>
</feature>
<feature type="domain" description="YhcG N-terminal" evidence="2">
    <location>
        <begin position="17"/>
        <end position="153"/>
    </location>
</feature>
<sequence>MKNLISQNADFKHFVEEIKSKIHSAHAFALKAVNKELIALYSDIGKIIVQRQEKFGWGKSVVESLSKELQSEIEGLSGFSPQNLWNMRQYYLTYKDNEILQTLSREISWSHNVLIFQKCKDDLQKEFYIKSTLKYAWSYRMLDNHIDNQTYEKSLLSQNNFKSTLPQNLSAKATLILKDEYTFNFLSLNDEYSERELELALIKQVREFLTQMGSEYAFMGNQYKLEADGQEFFIDLLLYHRGLKSLIAIELKIGAFKPEYAGKMNFYLSLLNDKVRLNDENPSIGIIICKDKSKTIVEYALKNTTQPIGVATYTLTKTLPKDLAKRLPTPKEIEKKLQGFFDE</sequence>
<gene>
    <name evidence="3" type="ORF">HMPREF2086_00336</name>
</gene>
<evidence type="ECO:0008006" key="5">
    <source>
        <dbReference type="Google" id="ProtNLM"/>
    </source>
</evidence>
<proteinExistence type="predicted"/>
<comment type="caution">
    <text evidence="3">The sequence shown here is derived from an EMBL/GenBank/DDBJ whole genome shotgun (WGS) entry which is preliminary data.</text>
</comment>
<dbReference type="GO" id="GO:0003676">
    <property type="term" value="F:nucleic acid binding"/>
    <property type="evidence" value="ECO:0007669"/>
    <property type="project" value="InterPro"/>
</dbReference>
<dbReference type="OrthoDB" id="9801263at2"/>
<reference evidence="3 4" key="1">
    <citation type="journal article" date="2014" name="Genome Announc.">
        <title>Draft genome sequences of six enterohepatic helicobacter species isolated from humans and one from rhesus macaques.</title>
        <authorList>
            <person name="Shen Z."/>
            <person name="Sheh A."/>
            <person name="Young S.K."/>
            <person name="Abouelliel A."/>
            <person name="Ward D.V."/>
            <person name="Earl A.M."/>
            <person name="Fox J.G."/>
        </authorList>
    </citation>
    <scope>NUCLEOTIDE SEQUENCE [LARGE SCALE GENOMIC DNA]</scope>
    <source>
        <strain evidence="3 4">MIT 99-5501</strain>
    </source>
</reference>
<dbReference type="Pfam" id="PF17761">
    <property type="entry name" value="DUF1016_N"/>
    <property type="match status" value="1"/>
</dbReference>
<dbReference type="RefSeq" id="WP_023927003.1">
    <property type="nucleotide sequence ID" value="NZ_KI669454.1"/>
</dbReference>
<dbReference type="Gene3D" id="3.40.1350.10">
    <property type="match status" value="1"/>
</dbReference>
<dbReference type="Pfam" id="PF06250">
    <property type="entry name" value="YhcG_C"/>
    <property type="match status" value="1"/>
</dbReference>
<dbReference type="STRING" id="1357400.HMPREF2086_00336"/>
<accession>V8CE60</accession>
<evidence type="ECO:0000259" key="1">
    <source>
        <dbReference type="Pfam" id="PF06250"/>
    </source>
</evidence>
<protein>
    <recommendedName>
        <fullName evidence="5">YhcG PDDEXK nuclease domain-containing protein</fullName>
    </recommendedName>
</protein>
<dbReference type="InterPro" id="IPR011856">
    <property type="entry name" value="tRNA_endonuc-like_dom_sf"/>
</dbReference>
<dbReference type="InterPro" id="IPR053148">
    <property type="entry name" value="PD-DEXK-like_domain"/>
</dbReference>
<dbReference type="EMBL" id="AZJI01000001">
    <property type="protein sequence ID" value="ETD25001.1"/>
    <property type="molecule type" value="Genomic_DNA"/>
</dbReference>
<evidence type="ECO:0000259" key="2">
    <source>
        <dbReference type="Pfam" id="PF17761"/>
    </source>
</evidence>
<dbReference type="AlphaFoldDB" id="V8CE60"/>
<dbReference type="PANTHER" id="PTHR30547:SF5">
    <property type="entry name" value="NUCLEASE YHCG-RELATED"/>
    <property type="match status" value="1"/>
</dbReference>